<comment type="cofactor">
    <cofactor evidence="1 10">
        <name>Mg(2+)</name>
        <dbReference type="ChEBI" id="CHEBI:18420"/>
    </cofactor>
</comment>
<dbReference type="STRING" id="1805281.AUJ77_00120"/>
<dbReference type="GO" id="GO:0005524">
    <property type="term" value="F:ATP binding"/>
    <property type="evidence" value="ECO:0007669"/>
    <property type="project" value="UniProtKB-UniRule"/>
</dbReference>
<keyword evidence="8 10" id="KW-0460">Magnesium</keyword>
<proteinExistence type="inferred from homology"/>
<evidence type="ECO:0000313" key="15">
    <source>
        <dbReference type="Proteomes" id="UP000181992"/>
    </source>
</evidence>
<evidence type="ECO:0000256" key="5">
    <source>
        <dbReference type="ARBA" id="ARBA00022694"/>
    </source>
</evidence>
<keyword evidence="4 10" id="KW-0808">Transferase</keyword>
<evidence type="ECO:0000256" key="7">
    <source>
        <dbReference type="ARBA" id="ARBA00022840"/>
    </source>
</evidence>
<dbReference type="PANTHER" id="PTHR11088:SF60">
    <property type="entry name" value="TRNA DIMETHYLALLYLTRANSFERASE"/>
    <property type="match status" value="1"/>
</dbReference>
<evidence type="ECO:0000256" key="2">
    <source>
        <dbReference type="ARBA" id="ARBA00003213"/>
    </source>
</evidence>
<evidence type="ECO:0000256" key="12">
    <source>
        <dbReference type="RuleBase" id="RU003784"/>
    </source>
</evidence>
<evidence type="ECO:0000256" key="3">
    <source>
        <dbReference type="ARBA" id="ARBA00005842"/>
    </source>
</evidence>
<comment type="caution">
    <text evidence="14">The sequence shown here is derived from an EMBL/GenBank/DDBJ whole genome shotgun (WGS) entry which is preliminary data.</text>
</comment>
<evidence type="ECO:0000256" key="4">
    <source>
        <dbReference type="ARBA" id="ARBA00022679"/>
    </source>
</evidence>
<organism evidence="14 15">
    <name type="scientific">Candidatus Nomurabacteria bacterium CG1_02_43_90</name>
    <dbReference type="NCBI Taxonomy" id="1805281"/>
    <lineage>
        <taxon>Bacteria</taxon>
        <taxon>Candidatus Nomuraibacteriota</taxon>
    </lineage>
</organism>
<reference evidence="14 15" key="1">
    <citation type="journal article" date="2016" name="Environ. Microbiol.">
        <title>Genomic resolution of a cold subsurface aquifer community provides metabolic insights for novel microbes adapted to high CO concentrations.</title>
        <authorList>
            <person name="Probst A.J."/>
            <person name="Castelle C.J."/>
            <person name="Singh A."/>
            <person name="Brown C.T."/>
            <person name="Anantharaman K."/>
            <person name="Sharon I."/>
            <person name="Hug L.A."/>
            <person name="Burstein D."/>
            <person name="Emerson J.B."/>
            <person name="Thomas B.C."/>
            <person name="Banfield J.F."/>
        </authorList>
    </citation>
    <scope>NUCLEOTIDE SEQUENCE [LARGE SCALE GENOMIC DNA]</scope>
    <source>
        <strain evidence="14">CG1_02_43_90</strain>
    </source>
</reference>
<protein>
    <recommendedName>
        <fullName evidence="10">tRNA dimethylallyltransferase</fullName>
        <ecNumber evidence="10">2.5.1.75</ecNumber>
    </recommendedName>
    <alternativeName>
        <fullName evidence="10">Dimethylallyl diphosphate:tRNA dimethylallyltransferase</fullName>
        <shortName evidence="10">DMAPP:tRNA dimethylallyltransferase</shortName>
        <shortName evidence="10">DMATase</shortName>
    </alternativeName>
    <alternativeName>
        <fullName evidence="10">Isopentenyl-diphosphate:tRNA isopentenyltransferase</fullName>
        <shortName evidence="10">IPP transferase</shortName>
        <shortName evidence="10">IPPT</shortName>
        <shortName evidence="10">IPTase</shortName>
    </alternativeName>
</protein>
<accession>A0A1J4V5L9</accession>
<feature type="binding site" evidence="10">
    <location>
        <begin position="14"/>
        <end position="21"/>
    </location>
    <ligand>
        <name>ATP</name>
        <dbReference type="ChEBI" id="CHEBI:30616"/>
    </ligand>
</feature>
<dbReference type="GO" id="GO:0006400">
    <property type="term" value="P:tRNA modification"/>
    <property type="evidence" value="ECO:0007669"/>
    <property type="project" value="TreeGrafter"/>
</dbReference>
<comment type="subunit">
    <text evidence="10">Monomer.</text>
</comment>
<keyword evidence="5 10" id="KW-0819">tRNA processing</keyword>
<dbReference type="Proteomes" id="UP000181992">
    <property type="component" value="Unassembled WGS sequence"/>
</dbReference>
<dbReference type="InterPro" id="IPR039657">
    <property type="entry name" value="Dimethylallyltransferase"/>
</dbReference>
<dbReference type="GO" id="GO:0052381">
    <property type="term" value="F:tRNA dimethylallyltransferase activity"/>
    <property type="evidence" value="ECO:0007669"/>
    <property type="project" value="UniProtKB-UniRule"/>
</dbReference>
<dbReference type="Gene3D" id="3.40.50.300">
    <property type="entry name" value="P-loop containing nucleotide triphosphate hydrolases"/>
    <property type="match status" value="1"/>
</dbReference>
<feature type="region of interest" description="Interaction with substrate tRNA" evidence="10">
    <location>
        <begin position="39"/>
        <end position="42"/>
    </location>
</feature>
<comment type="function">
    <text evidence="2 10 12">Catalyzes the transfer of a dimethylallyl group onto the adenine at position 37 in tRNAs that read codons beginning with uridine, leading to the formation of N6-(dimethylallyl)adenosine (i(6)A).</text>
</comment>
<keyword evidence="7 10" id="KW-0067">ATP-binding</keyword>
<feature type="binding site" evidence="10">
    <location>
        <begin position="16"/>
        <end position="21"/>
    </location>
    <ligand>
        <name>substrate</name>
    </ligand>
</feature>
<comment type="caution">
    <text evidence="10">Lacks conserved residue(s) required for the propagation of feature annotation.</text>
</comment>
<name>A0A1J4V5L9_9BACT</name>
<gene>
    <name evidence="10" type="primary">miaA</name>
    <name evidence="14" type="ORF">AUJ77_00120</name>
</gene>
<evidence type="ECO:0000256" key="8">
    <source>
        <dbReference type="ARBA" id="ARBA00022842"/>
    </source>
</evidence>
<dbReference type="NCBIfam" id="TIGR00174">
    <property type="entry name" value="miaA"/>
    <property type="match status" value="1"/>
</dbReference>
<dbReference type="EMBL" id="MNVN01000002">
    <property type="protein sequence ID" value="OIO31307.1"/>
    <property type="molecule type" value="Genomic_DNA"/>
</dbReference>
<sequence>MTNTSMQKIIAIVGPTASGKSDLAVAVARQVNGEIISTDSRQIYRGLDLGTGKITKKEMCGIPHHLLDIASPKRQISVVGYEKLATRAVRDIIKRGKVPILCGGTGLYTDAILNNLSFPTAKPNKALRQTLAKYSPKELFEQLKKLDPIRAETIEPTNPHRLIRAIEIATELGSVPPLVAPTPRYHALIIGIAVSREKLAERIELRLHSRMRKGMLAEIRHLHKEGLSWKRMEELGLEYRFLAQFLQKKITRDEMLRDLATAIRHYAKRQMVWFKRNKAIKWFPFEEQAKIMKEVRAFLE</sequence>
<evidence type="ECO:0000313" key="14">
    <source>
        <dbReference type="EMBL" id="OIO31307.1"/>
    </source>
</evidence>
<dbReference type="SUPFAM" id="SSF52540">
    <property type="entry name" value="P-loop containing nucleoside triphosphate hydrolases"/>
    <property type="match status" value="1"/>
</dbReference>
<feature type="site" description="Interaction with substrate tRNA" evidence="10">
    <location>
        <position position="128"/>
    </location>
</feature>
<dbReference type="InterPro" id="IPR027417">
    <property type="entry name" value="P-loop_NTPase"/>
</dbReference>
<evidence type="ECO:0000256" key="9">
    <source>
        <dbReference type="ARBA" id="ARBA00049563"/>
    </source>
</evidence>
<dbReference type="InterPro" id="IPR018022">
    <property type="entry name" value="IPT"/>
</dbReference>
<dbReference type="EC" id="2.5.1.75" evidence="10"/>
<evidence type="ECO:0000256" key="11">
    <source>
        <dbReference type="RuleBase" id="RU003783"/>
    </source>
</evidence>
<dbReference type="Gene3D" id="1.10.20.140">
    <property type="match status" value="1"/>
</dbReference>
<dbReference type="AlphaFoldDB" id="A0A1J4V5L9"/>
<dbReference type="Pfam" id="PF01715">
    <property type="entry name" value="IPPT"/>
    <property type="match status" value="1"/>
</dbReference>
<dbReference type="HAMAP" id="MF_00185">
    <property type="entry name" value="IPP_trans"/>
    <property type="match status" value="1"/>
</dbReference>
<comment type="similarity">
    <text evidence="3 10 13">Belongs to the IPP transferase family.</text>
</comment>
<evidence type="ECO:0000256" key="13">
    <source>
        <dbReference type="RuleBase" id="RU003785"/>
    </source>
</evidence>
<evidence type="ECO:0000256" key="10">
    <source>
        <dbReference type="HAMAP-Rule" id="MF_00185"/>
    </source>
</evidence>
<feature type="site" description="Interaction with substrate tRNA" evidence="10">
    <location>
        <position position="105"/>
    </location>
</feature>
<evidence type="ECO:0000256" key="1">
    <source>
        <dbReference type="ARBA" id="ARBA00001946"/>
    </source>
</evidence>
<comment type="catalytic activity">
    <reaction evidence="9 10 11">
        <text>adenosine(37) in tRNA + dimethylallyl diphosphate = N(6)-dimethylallyladenosine(37) in tRNA + diphosphate</text>
        <dbReference type="Rhea" id="RHEA:26482"/>
        <dbReference type="Rhea" id="RHEA-COMP:10162"/>
        <dbReference type="Rhea" id="RHEA-COMP:10375"/>
        <dbReference type="ChEBI" id="CHEBI:33019"/>
        <dbReference type="ChEBI" id="CHEBI:57623"/>
        <dbReference type="ChEBI" id="CHEBI:74411"/>
        <dbReference type="ChEBI" id="CHEBI:74415"/>
        <dbReference type="EC" id="2.5.1.75"/>
    </reaction>
</comment>
<keyword evidence="6 10" id="KW-0547">Nucleotide-binding</keyword>
<dbReference type="PANTHER" id="PTHR11088">
    <property type="entry name" value="TRNA DIMETHYLALLYLTRANSFERASE"/>
    <property type="match status" value="1"/>
</dbReference>
<evidence type="ECO:0000256" key="6">
    <source>
        <dbReference type="ARBA" id="ARBA00022741"/>
    </source>
</evidence>